<name>A0A238X1J5_9FLAO</name>
<dbReference type="AlphaFoldDB" id="A0A238X1J5"/>
<dbReference type="Proteomes" id="UP000198412">
    <property type="component" value="Unassembled WGS sequence"/>
</dbReference>
<gene>
    <name evidence="1" type="ORF">SAMN04488111_1442</name>
</gene>
<reference evidence="2" key="1">
    <citation type="submission" date="2017-06" db="EMBL/GenBank/DDBJ databases">
        <authorList>
            <person name="Varghese N."/>
            <person name="Submissions S."/>
        </authorList>
    </citation>
    <scope>NUCLEOTIDE SEQUENCE [LARGE SCALE GENOMIC DNA]</scope>
    <source>
        <strain evidence="2">DSM 27993</strain>
    </source>
</reference>
<keyword evidence="2" id="KW-1185">Reference proteome</keyword>
<evidence type="ECO:0008006" key="3">
    <source>
        <dbReference type="Google" id="ProtNLM"/>
    </source>
</evidence>
<organism evidence="1 2">
    <name type="scientific">Lutibacter flavus</name>
    <dbReference type="NCBI Taxonomy" id="691689"/>
    <lineage>
        <taxon>Bacteria</taxon>
        <taxon>Pseudomonadati</taxon>
        <taxon>Bacteroidota</taxon>
        <taxon>Flavobacteriia</taxon>
        <taxon>Flavobacteriales</taxon>
        <taxon>Flavobacteriaceae</taxon>
        <taxon>Lutibacter</taxon>
    </lineage>
</organism>
<evidence type="ECO:0000313" key="2">
    <source>
        <dbReference type="Proteomes" id="UP000198412"/>
    </source>
</evidence>
<dbReference type="EMBL" id="FZNX01000002">
    <property type="protein sequence ID" value="SNR52458.1"/>
    <property type="molecule type" value="Genomic_DNA"/>
</dbReference>
<evidence type="ECO:0000313" key="1">
    <source>
        <dbReference type="EMBL" id="SNR52458.1"/>
    </source>
</evidence>
<sequence length="80" mass="9255">MNPGGLIKNNKIMVLVFKTNVFRQLEIHVRAVLSTFSNISRIDFDFEDCDKILRVETSNDITSEIELLLNSKGFYCKELE</sequence>
<protein>
    <recommendedName>
        <fullName evidence="3">Copper chaperone CopZ</fullName>
    </recommendedName>
</protein>
<accession>A0A238X1J5</accession>
<proteinExistence type="predicted"/>